<dbReference type="InterPro" id="IPR011992">
    <property type="entry name" value="EF-hand-dom_pair"/>
</dbReference>
<protein>
    <recommendedName>
        <fullName evidence="3">EF-hand domain-containing protein</fullName>
    </recommendedName>
</protein>
<dbReference type="SUPFAM" id="SSF47473">
    <property type="entry name" value="EF-hand"/>
    <property type="match status" value="1"/>
</dbReference>
<sequence>MVLVGNLTTADALDALGVSAMDWSRQGHGIASALGDPDDGLNGDLQYVMDGLTQAISLITDVQVFIAKQGIANVSSEGLAELPHEEASISSFIQMADCTRGGCEENEVHSLLQTLGRVRSISVSVDVEPNHVDRFLDLMEPIFQKVQEWDDALGDDVWRGIDELFRTVDHVLGIFDKITSMNPPSANDDVMVHHTFNIFDVSGTGSVSAHDFSAVLKKYKITSLSGKTNLVRKYDDDGDGNLSRVEFQRFVQDPDIPDVMVVVLRSYAKSLSQVAGVVKGAKMRGDLADAVASYLELVCGKNKTKVDWVSQALTNGSLPMNFTADVLAQLALDGQRVGKRVVLAMARLGRASLESAVDLVTNEEFWYAEGFPEELQSEAVKRLNKWLAAADVLEISKTKTLTRVYGRRAREQGTEDPEAARLVNSGVRAQSESLRFAGWLASNASRTSQQLLQDCFQFSQTSSNEQNSVADRVNSMVKRMTNFLRMLRPFVSPNGLEIVAGLRNFSTQQGVPSVEPLVHETALATAPDMLLGINRFLSTLQQVLPLVVDDLRIARTVVTSVASELDDIFGTFSVAALPVFPQLASNYRILWMIYFCCVSVFCPLAVVFACWLAGFQDNDGTDDRAESTVPSTEGSHATTIFHRRWSLANAFESTNIFWTAVMLGQVVVVGLFAVSVLLSLLGGSKALITKGCTEIHILSDETVCSESFATVVGWLPFLNHRLISCENLLTCRLVSGYLNRSAILTILGSGFAAILSFQLIIESGVKHERAVWLRSMTNKGNDNQED</sequence>
<evidence type="ECO:0000256" key="1">
    <source>
        <dbReference type="ARBA" id="ARBA00022837"/>
    </source>
</evidence>
<dbReference type="PROSITE" id="PS00018">
    <property type="entry name" value="EF_HAND_1"/>
    <property type="match status" value="2"/>
</dbReference>
<accession>A0A7S1B1G2</accession>
<dbReference type="GO" id="GO:0005509">
    <property type="term" value="F:calcium ion binding"/>
    <property type="evidence" value="ECO:0007669"/>
    <property type="project" value="InterPro"/>
</dbReference>
<dbReference type="Gene3D" id="1.10.238.10">
    <property type="entry name" value="EF-hand"/>
    <property type="match status" value="1"/>
</dbReference>
<evidence type="ECO:0000313" key="4">
    <source>
        <dbReference type="EMBL" id="CAD8871406.1"/>
    </source>
</evidence>
<dbReference type="PROSITE" id="PS50222">
    <property type="entry name" value="EF_HAND_2"/>
    <property type="match status" value="1"/>
</dbReference>
<organism evidence="4">
    <name type="scientific">Noctiluca scintillans</name>
    <name type="common">Sea sparkle</name>
    <name type="synonym">Red tide dinoflagellate</name>
    <dbReference type="NCBI Taxonomy" id="2966"/>
    <lineage>
        <taxon>Eukaryota</taxon>
        <taxon>Sar</taxon>
        <taxon>Alveolata</taxon>
        <taxon>Dinophyceae</taxon>
        <taxon>Noctilucales</taxon>
        <taxon>Noctilucaceae</taxon>
        <taxon>Noctiluca</taxon>
    </lineage>
</organism>
<keyword evidence="1" id="KW-0106">Calcium</keyword>
<keyword evidence="2" id="KW-0812">Transmembrane</keyword>
<gene>
    <name evidence="4" type="ORF">NSCI0253_LOCUS45763</name>
</gene>
<dbReference type="InterPro" id="IPR018247">
    <property type="entry name" value="EF_Hand_1_Ca_BS"/>
</dbReference>
<feature type="transmembrane region" description="Helical" evidence="2">
    <location>
        <begin position="742"/>
        <end position="761"/>
    </location>
</feature>
<dbReference type="EMBL" id="HBFQ01064517">
    <property type="protein sequence ID" value="CAD8871406.1"/>
    <property type="molecule type" value="Transcribed_RNA"/>
</dbReference>
<keyword evidence="2" id="KW-0472">Membrane</keyword>
<dbReference type="AlphaFoldDB" id="A0A7S1B1G2"/>
<feature type="transmembrane region" description="Helical" evidence="2">
    <location>
        <begin position="589"/>
        <end position="614"/>
    </location>
</feature>
<reference evidence="4" key="1">
    <citation type="submission" date="2021-01" db="EMBL/GenBank/DDBJ databases">
        <authorList>
            <person name="Corre E."/>
            <person name="Pelletier E."/>
            <person name="Niang G."/>
            <person name="Scheremetjew M."/>
            <person name="Finn R."/>
            <person name="Kale V."/>
            <person name="Holt S."/>
            <person name="Cochrane G."/>
            <person name="Meng A."/>
            <person name="Brown T."/>
            <person name="Cohen L."/>
        </authorList>
    </citation>
    <scope>NUCLEOTIDE SEQUENCE</scope>
</reference>
<evidence type="ECO:0000256" key="2">
    <source>
        <dbReference type="SAM" id="Phobius"/>
    </source>
</evidence>
<name>A0A7S1B1G2_NOCSC</name>
<proteinExistence type="predicted"/>
<keyword evidence="2" id="KW-1133">Transmembrane helix</keyword>
<feature type="transmembrane region" description="Helical" evidence="2">
    <location>
        <begin position="656"/>
        <end position="681"/>
    </location>
</feature>
<dbReference type="CDD" id="cd00051">
    <property type="entry name" value="EFh"/>
    <property type="match status" value="1"/>
</dbReference>
<feature type="domain" description="EF-hand" evidence="3">
    <location>
        <begin position="187"/>
        <end position="222"/>
    </location>
</feature>
<evidence type="ECO:0000259" key="3">
    <source>
        <dbReference type="PROSITE" id="PS50222"/>
    </source>
</evidence>
<dbReference type="InterPro" id="IPR002048">
    <property type="entry name" value="EF_hand_dom"/>
</dbReference>